<dbReference type="Gene3D" id="1.20.1050.60">
    <property type="entry name" value="alpha-1,2-mannosidase"/>
    <property type="match status" value="1"/>
</dbReference>
<keyword evidence="8" id="KW-1185">Reference proteome</keyword>
<dbReference type="GO" id="GO:0006516">
    <property type="term" value="P:glycoprotein catabolic process"/>
    <property type="evidence" value="ECO:0007669"/>
    <property type="project" value="TreeGrafter"/>
</dbReference>
<evidence type="ECO:0000259" key="5">
    <source>
        <dbReference type="Pfam" id="PF07971"/>
    </source>
</evidence>
<dbReference type="AlphaFoldDB" id="A0A1N6IXM5"/>
<dbReference type="Gene3D" id="1.20.1610.10">
    <property type="entry name" value="alpha-1,2-mannosidases domains"/>
    <property type="match status" value="1"/>
</dbReference>
<dbReference type="GO" id="GO:0000224">
    <property type="term" value="F:peptide-N4-(N-acetyl-beta-glucosaminyl)asparagine amidase activity"/>
    <property type="evidence" value="ECO:0007669"/>
    <property type="project" value="TreeGrafter"/>
</dbReference>
<reference evidence="7 8" key="1">
    <citation type="submission" date="2016-11" db="EMBL/GenBank/DDBJ databases">
        <authorList>
            <person name="Jaros S."/>
            <person name="Januszkiewicz K."/>
            <person name="Wedrychowicz H."/>
        </authorList>
    </citation>
    <scope>NUCLEOTIDE SEQUENCE [LARGE SCALE GENOMIC DNA]</scope>
    <source>
        <strain evidence="7 8">DSM 24787</strain>
    </source>
</reference>
<dbReference type="InterPro" id="IPR041371">
    <property type="entry name" value="GH92_N"/>
</dbReference>
<keyword evidence="4" id="KW-0732">Signal</keyword>
<dbReference type="Pfam" id="PF07971">
    <property type="entry name" value="Glyco_hydro_92"/>
    <property type="match status" value="1"/>
</dbReference>
<feature type="domain" description="Glycosyl hydrolase family 92 N-terminal" evidence="6">
    <location>
        <begin position="26"/>
        <end position="245"/>
    </location>
</feature>
<dbReference type="InterPro" id="IPR008928">
    <property type="entry name" value="6-hairpin_glycosidase_sf"/>
</dbReference>
<sequence>MNFKSIITCALMAISGVARAQSLTSYVDPHIGSGGHGHVFVGASVPFGAIQPGPTNIFKGWDWDSGYNYGDSILIGFAHLHLNGTGIGDLGDILVMPYTGDIKTDKGTEKEHRTGYASLYSHQQEKVKPGYYSVLLQDYNIFAELTATTRVGFHRYKFPGGKTARVIVDLKEGTQDKAAETFIEQVDEHTFKGHRFSTGWAKDQRVYFAIRTSLPVKQFTVYNKEKGLMSFDETTRQLQMKVSVSSVSADNALANIAAEVPGWDFDAVAKSADEQWNKELSKIKVETKDVKSKRIFYTSLYHTMINPSVYSDHNGDYRGPDKKVYEKAPYTSYTIFSMWDTYRAAHPLYTIIDTERAADMIRTMLSIYEQQGKLPIWHLYGYETGTMVGISSLQIIAEAYLKGIKGLDATKLFEAMKATANTDYRGLDYVRDLKPIPADKVRESVARGLEYAISDASIAEMAKKMNRQEDYKYFSKRASNYQLYFDPATRFFRAKLSDGSFKPDFDPMRAPDHDYTEGNAWQYLWLVPYDVPGLSKLLGGDAAFASKLDSFFSLKMKADIDLADLTGLIGQYAHGNEPGHHIPYLYAFVGQQWKVAEKTRYIMKEFYHDQPDGIVGNEDCGQMSAWNVFSSLGFYPVYPAAGVYVIGSPSVDKGTIHTSSGKDFVIEVVNNSPENIYIQKIELNGKAYTKSYLLHTDLMKGGKIKMFMGAQPNYNFGKLKADRP</sequence>
<dbReference type="FunFam" id="1.20.1050.60:FF:000001">
    <property type="entry name" value="Putative alpha-1,2-mannosidase"/>
    <property type="match status" value="1"/>
</dbReference>
<proteinExistence type="predicted"/>
<comment type="cofactor">
    <cofactor evidence="1">
        <name>Ca(2+)</name>
        <dbReference type="ChEBI" id="CHEBI:29108"/>
    </cofactor>
</comment>
<feature type="signal peptide" evidence="4">
    <location>
        <begin position="1"/>
        <end position="20"/>
    </location>
</feature>
<evidence type="ECO:0000313" key="7">
    <source>
        <dbReference type="EMBL" id="SIO36804.1"/>
    </source>
</evidence>
<gene>
    <name evidence="7" type="ORF">SAMN04488055_3440</name>
</gene>
<dbReference type="Pfam" id="PF17678">
    <property type="entry name" value="Glyco_hydro_92N"/>
    <property type="match status" value="1"/>
</dbReference>
<dbReference type="GO" id="GO:0005829">
    <property type="term" value="C:cytosol"/>
    <property type="evidence" value="ECO:0007669"/>
    <property type="project" value="TreeGrafter"/>
</dbReference>
<dbReference type="OrthoDB" id="9804511at2"/>
<accession>A0A1N6IXM5</accession>
<protein>
    <submittedName>
        <fullName evidence="7">Alpha-1,2-mannosidase, putative</fullName>
    </submittedName>
</protein>
<evidence type="ECO:0000256" key="3">
    <source>
        <dbReference type="ARBA" id="ARBA00022837"/>
    </source>
</evidence>
<dbReference type="STRING" id="536979.SAMN04488055_3440"/>
<dbReference type="PANTHER" id="PTHR12143">
    <property type="entry name" value="PEPTIDE N-GLYCANASE PNGASE -RELATED"/>
    <property type="match status" value="1"/>
</dbReference>
<evidence type="ECO:0000256" key="2">
    <source>
        <dbReference type="ARBA" id="ARBA00011245"/>
    </source>
</evidence>
<dbReference type="InterPro" id="IPR005887">
    <property type="entry name" value="GH92_a_mannosidase_put"/>
</dbReference>
<name>A0A1N6IXM5_9BACT</name>
<evidence type="ECO:0000313" key="8">
    <source>
        <dbReference type="Proteomes" id="UP000185003"/>
    </source>
</evidence>
<evidence type="ECO:0000256" key="4">
    <source>
        <dbReference type="SAM" id="SignalP"/>
    </source>
</evidence>
<feature type="domain" description="Glycosyl hydrolase family 92" evidence="5">
    <location>
        <begin position="251"/>
        <end position="709"/>
    </location>
</feature>
<dbReference type="FunFam" id="3.30.2080.10:FF:000001">
    <property type="entry name" value="Alpha-1,2-mannosidase subfamily"/>
    <property type="match status" value="1"/>
</dbReference>
<evidence type="ECO:0000259" key="6">
    <source>
        <dbReference type="Pfam" id="PF17678"/>
    </source>
</evidence>
<dbReference type="RefSeq" id="WP_074240683.1">
    <property type="nucleotide sequence ID" value="NZ_FSRA01000002.1"/>
</dbReference>
<dbReference type="InterPro" id="IPR014718">
    <property type="entry name" value="GH-type_carb-bd"/>
</dbReference>
<dbReference type="NCBIfam" id="TIGR01180">
    <property type="entry name" value="aman2_put"/>
    <property type="match status" value="1"/>
</dbReference>
<dbReference type="EMBL" id="FSRA01000002">
    <property type="protein sequence ID" value="SIO36804.1"/>
    <property type="molecule type" value="Genomic_DNA"/>
</dbReference>
<dbReference type="Proteomes" id="UP000185003">
    <property type="component" value="Unassembled WGS sequence"/>
</dbReference>
<dbReference type="GO" id="GO:0030246">
    <property type="term" value="F:carbohydrate binding"/>
    <property type="evidence" value="ECO:0007669"/>
    <property type="project" value="InterPro"/>
</dbReference>
<dbReference type="Gene3D" id="2.70.98.10">
    <property type="match status" value="1"/>
</dbReference>
<comment type="subunit">
    <text evidence="2">Monomer.</text>
</comment>
<evidence type="ECO:0000256" key="1">
    <source>
        <dbReference type="ARBA" id="ARBA00001913"/>
    </source>
</evidence>
<dbReference type="PANTHER" id="PTHR12143:SF39">
    <property type="entry name" value="SECRETED PROTEIN"/>
    <property type="match status" value="1"/>
</dbReference>
<dbReference type="GO" id="GO:0005975">
    <property type="term" value="P:carbohydrate metabolic process"/>
    <property type="evidence" value="ECO:0007669"/>
    <property type="project" value="InterPro"/>
</dbReference>
<dbReference type="InterPro" id="IPR050883">
    <property type="entry name" value="PNGase"/>
</dbReference>
<dbReference type="Gene3D" id="3.30.2080.10">
    <property type="entry name" value="GH92 mannosidase domain"/>
    <property type="match status" value="1"/>
</dbReference>
<organism evidence="7 8">
    <name type="scientific">Chitinophaga niabensis</name>
    <dbReference type="NCBI Taxonomy" id="536979"/>
    <lineage>
        <taxon>Bacteria</taxon>
        <taxon>Pseudomonadati</taxon>
        <taxon>Bacteroidota</taxon>
        <taxon>Chitinophagia</taxon>
        <taxon>Chitinophagales</taxon>
        <taxon>Chitinophagaceae</taxon>
        <taxon>Chitinophaga</taxon>
    </lineage>
</organism>
<feature type="chain" id="PRO_5012252628" evidence="4">
    <location>
        <begin position="21"/>
        <end position="724"/>
    </location>
</feature>
<dbReference type="InterPro" id="IPR012939">
    <property type="entry name" value="Glyco_hydro_92"/>
</dbReference>
<keyword evidence="3" id="KW-0106">Calcium</keyword>
<dbReference type="SUPFAM" id="SSF48208">
    <property type="entry name" value="Six-hairpin glycosidases"/>
    <property type="match status" value="1"/>
</dbReference>